<organism evidence="1">
    <name type="scientific">Haemophilus influenzae HK1212</name>
    <dbReference type="NCBI Taxonomy" id="456482"/>
    <lineage>
        <taxon>Bacteria</taxon>
        <taxon>Pseudomonadati</taxon>
        <taxon>Pseudomonadota</taxon>
        <taxon>Gammaproteobacteria</taxon>
        <taxon>Pasteurellales</taxon>
        <taxon>Pasteurellaceae</taxon>
        <taxon>Haemophilus</taxon>
    </lineage>
</organism>
<dbReference type="GO" id="GO:0016491">
    <property type="term" value="F:oxidoreductase activity"/>
    <property type="evidence" value="ECO:0007669"/>
    <property type="project" value="UniProtKB-KW"/>
</dbReference>
<reference evidence="1" key="1">
    <citation type="journal article" date="2010" name="Genomics">
        <title>Tracing phylogenomic events leading to diversity of Haemophilus influenzae and the emergence of Brazilian Purpuric Fever (BPF)-associated clones.</title>
        <authorList>
            <person name="Papazisi L."/>
            <person name="Ratnayake S."/>
            <person name="Remortel B.G."/>
            <person name="Bock G.R."/>
            <person name="Liang W."/>
            <person name="Saeed A.I."/>
            <person name="Liu J."/>
            <person name="Fleischmann R.D."/>
            <person name="Kilian M."/>
            <person name="Peterson S.N."/>
        </authorList>
    </citation>
    <scope>NUCLEOTIDE SEQUENCE [LARGE SCALE GENOMIC DNA]</scope>
    <source>
        <strain evidence="1">HK1212</strain>
    </source>
</reference>
<dbReference type="EC" id="1.7.99.4" evidence="1"/>
<dbReference type="SUPFAM" id="SSF53706">
    <property type="entry name" value="Formate dehydrogenase/DMSO reductase, domains 1-3"/>
    <property type="match status" value="1"/>
</dbReference>
<name>A0A7G2JWM3_HAEIF</name>
<evidence type="ECO:0000313" key="1">
    <source>
        <dbReference type="EMBL" id="EFA27726.1"/>
    </source>
</evidence>
<feature type="non-terminal residue" evidence="1">
    <location>
        <position position="92"/>
    </location>
</feature>
<dbReference type="Gene3D" id="3.40.228.10">
    <property type="entry name" value="Dimethylsulfoxide Reductase, domain 2"/>
    <property type="match status" value="1"/>
</dbReference>
<dbReference type="Gene3D" id="3.30.200.210">
    <property type="match status" value="1"/>
</dbReference>
<protein>
    <submittedName>
        <fullName evidence="1">Periplasmic nitrate reductase</fullName>
        <ecNumber evidence="1">1.7.99.4</ecNumber>
    </submittedName>
</protein>
<accession>A0A7G2JWM3</accession>
<sequence length="92" mass="10817">MAPFEMYHKARGLRWPVVEGKETLWRYREGYDPYVKEGEGVAFYGYPDKKAIILAVPYEPPAESPDKEYDLWLSTGRVLEHWHTGTMTRRVP</sequence>
<dbReference type="Gene3D" id="2.40.40.20">
    <property type="match status" value="1"/>
</dbReference>
<gene>
    <name evidence="1" type="primary">napA</name>
    <name evidence="1" type="ORF">HAINFHK1212_1273</name>
</gene>
<dbReference type="EMBL" id="ABFC01001170">
    <property type="protein sequence ID" value="EFA27726.1"/>
    <property type="molecule type" value="Genomic_DNA"/>
</dbReference>
<keyword evidence="1" id="KW-0560">Oxidoreductase</keyword>
<comment type="caution">
    <text evidence="1">The sequence shown here is derived from an EMBL/GenBank/DDBJ whole genome shotgun (WGS) entry which is preliminary data.</text>
</comment>
<dbReference type="AlphaFoldDB" id="A0A7G2JWM3"/>
<proteinExistence type="predicted"/>